<dbReference type="GO" id="GO:0006281">
    <property type="term" value="P:DNA repair"/>
    <property type="evidence" value="ECO:0007669"/>
    <property type="project" value="InterPro"/>
</dbReference>
<dbReference type="Proteomes" id="UP000006056">
    <property type="component" value="Chromosome"/>
</dbReference>
<dbReference type="SUPFAM" id="SSF52540">
    <property type="entry name" value="P-loop containing nucleoside triphosphate hydrolases"/>
    <property type="match status" value="1"/>
</dbReference>
<reference evidence="8 9" key="1">
    <citation type="submission" date="2012-06" db="EMBL/GenBank/DDBJ databases">
        <title>Complete genome of Terriglobus roseus DSM 18391.</title>
        <authorList>
            <consortium name="US DOE Joint Genome Institute (JGI-PGF)"/>
            <person name="Lucas S."/>
            <person name="Copeland A."/>
            <person name="Lapidus A."/>
            <person name="Glavina del Rio T."/>
            <person name="Dalin E."/>
            <person name="Tice H."/>
            <person name="Bruce D."/>
            <person name="Goodwin L."/>
            <person name="Pitluck S."/>
            <person name="Peters L."/>
            <person name="Mikhailova N."/>
            <person name="Munk A.C.C."/>
            <person name="Kyrpides N."/>
            <person name="Mavromatis K."/>
            <person name="Ivanova N."/>
            <person name="Brettin T."/>
            <person name="Detter J.C."/>
            <person name="Han C."/>
            <person name="Larimer F."/>
            <person name="Land M."/>
            <person name="Hauser L."/>
            <person name="Markowitz V."/>
            <person name="Cheng J.-F."/>
            <person name="Hugenholtz P."/>
            <person name="Woyke T."/>
            <person name="Wu D."/>
            <person name="Brambilla E."/>
            <person name="Klenk H.-P."/>
            <person name="Eisen J.A."/>
        </authorList>
    </citation>
    <scope>NUCLEOTIDE SEQUENCE [LARGE SCALE GENOMIC DNA]</scope>
    <source>
        <strain evidence="9">DSM 18391 / NRRL B-41598 / KBS 63</strain>
    </source>
</reference>
<keyword evidence="5" id="KW-0233">DNA recombination</keyword>
<evidence type="ECO:0000256" key="6">
    <source>
        <dbReference type="SAM" id="MobiDB-lite"/>
    </source>
</evidence>
<dbReference type="AlphaFoldDB" id="I3ZFG6"/>
<keyword evidence="4" id="KW-0067">ATP-binding</keyword>
<dbReference type="InterPro" id="IPR013765">
    <property type="entry name" value="DNA_recomb/repair_RecA"/>
</dbReference>
<keyword evidence="9" id="KW-1185">Reference proteome</keyword>
<comment type="similarity">
    <text evidence="1">Belongs to the RecA family.</text>
</comment>
<feature type="compositionally biased region" description="Basic and acidic residues" evidence="6">
    <location>
        <begin position="202"/>
        <end position="224"/>
    </location>
</feature>
<gene>
    <name evidence="8" type="ordered locus">Terro_1682</name>
</gene>
<feature type="domain" description="RecA-like N-terminal" evidence="7">
    <location>
        <begin position="32"/>
        <end position="115"/>
    </location>
</feature>
<evidence type="ECO:0000256" key="1">
    <source>
        <dbReference type="ARBA" id="ARBA00009391"/>
    </source>
</evidence>
<sequence>MPHAATLRRQIEDALQDRVPGALSPRPTGVRETIPTGIDALDAMLHGGLPIGALAELVGPESSGRTTAALSFLSRVTADGNVCAWIDVSDALDPETAAANGVDLERLLWVRCARGKTTPPHPQPEKVVPQTIASAQQPQVAPARPGPTAPGGCGSPHPRSEGRSMSEAIHQLLHQQPRSASIKDVRRNRGIGTPGAPNRPLTAKEDQKREEQIPTDRRPARRGENLQPLTTQQASILQMKASLSAVMAEKQAAMKAPAQKREFVKGEARWSPLDRALRATDLLLQAGGFRAIVLDLGSTPAEMAWRVPMATWFRFRAACERSRVSVLLLTQHPCARSSAELVVRMQPGQFEHTGAVMTGITWRSQVERQRKHRPEPQRKGNVVSIRKQPQTDPEGTWSASASWVRA</sequence>
<dbReference type="Pfam" id="PF00154">
    <property type="entry name" value="RecA_N"/>
    <property type="match status" value="1"/>
</dbReference>
<dbReference type="OrthoDB" id="110850at2"/>
<evidence type="ECO:0000313" key="9">
    <source>
        <dbReference type="Proteomes" id="UP000006056"/>
    </source>
</evidence>
<evidence type="ECO:0000256" key="3">
    <source>
        <dbReference type="ARBA" id="ARBA00022741"/>
    </source>
</evidence>
<evidence type="ECO:0000313" key="8">
    <source>
        <dbReference type="EMBL" id="AFL87984.1"/>
    </source>
</evidence>
<evidence type="ECO:0000256" key="5">
    <source>
        <dbReference type="ARBA" id="ARBA00023172"/>
    </source>
</evidence>
<dbReference type="GO" id="GO:0003697">
    <property type="term" value="F:single-stranded DNA binding"/>
    <property type="evidence" value="ECO:0007669"/>
    <property type="project" value="InterPro"/>
</dbReference>
<evidence type="ECO:0000256" key="4">
    <source>
        <dbReference type="ARBA" id="ARBA00022840"/>
    </source>
</evidence>
<dbReference type="EMBL" id="CP003379">
    <property type="protein sequence ID" value="AFL87984.1"/>
    <property type="molecule type" value="Genomic_DNA"/>
</dbReference>
<dbReference type="InterPro" id="IPR027417">
    <property type="entry name" value="P-loop_NTPase"/>
</dbReference>
<feature type="compositionally biased region" description="Polar residues" evidence="6">
    <location>
        <begin position="387"/>
        <end position="406"/>
    </location>
</feature>
<evidence type="ECO:0000259" key="7">
    <source>
        <dbReference type="Pfam" id="PF00154"/>
    </source>
</evidence>
<dbReference type="HOGENOM" id="CLU_056547_0_0_0"/>
<dbReference type="Gene3D" id="3.40.50.300">
    <property type="entry name" value="P-loop containing nucleotide triphosphate hydrolases"/>
    <property type="match status" value="1"/>
</dbReference>
<keyword evidence="3" id="KW-0547">Nucleotide-binding</keyword>
<dbReference type="KEGG" id="trs:Terro_1682"/>
<dbReference type="RefSeq" id="WP_014785553.1">
    <property type="nucleotide sequence ID" value="NC_018014.1"/>
</dbReference>
<dbReference type="GO" id="GO:0005524">
    <property type="term" value="F:ATP binding"/>
    <property type="evidence" value="ECO:0007669"/>
    <property type="project" value="UniProtKB-KW"/>
</dbReference>
<organism evidence="8 9">
    <name type="scientific">Terriglobus roseus (strain DSM 18391 / NRRL B-41598 / KBS 63)</name>
    <dbReference type="NCBI Taxonomy" id="926566"/>
    <lineage>
        <taxon>Bacteria</taxon>
        <taxon>Pseudomonadati</taxon>
        <taxon>Acidobacteriota</taxon>
        <taxon>Terriglobia</taxon>
        <taxon>Terriglobales</taxon>
        <taxon>Acidobacteriaceae</taxon>
        <taxon>Terriglobus</taxon>
    </lineage>
</organism>
<dbReference type="eggNOG" id="COG0468">
    <property type="taxonomic scope" value="Bacteria"/>
</dbReference>
<dbReference type="InterPro" id="IPR049428">
    <property type="entry name" value="RecA-like_N"/>
</dbReference>
<proteinExistence type="inferred from homology"/>
<dbReference type="GO" id="GO:0006310">
    <property type="term" value="P:DNA recombination"/>
    <property type="evidence" value="ECO:0007669"/>
    <property type="project" value="UniProtKB-KW"/>
</dbReference>
<dbReference type="PANTHER" id="PTHR45900">
    <property type="entry name" value="RECA"/>
    <property type="match status" value="1"/>
</dbReference>
<evidence type="ECO:0000256" key="2">
    <source>
        <dbReference type="ARBA" id="ARBA00015553"/>
    </source>
</evidence>
<accession>I3ZFG6</accession>
<name>I3ZFG6_TERRK</name>
<dbReference type="PANTHER" id="PTHR45900:SF1">
    <property type="entry name" value="MITOCHONDRIAL DNA REPAIR PROTEIN RECA HOMOLOG-RELATED"/>
    <property type="match status" value="1"/>
</dbReference>
<protein>
    <recommendedName>
        <fullName evidence="2">Protein RecA</fullName>
    </recommendedName>
</protein>
<dbReference type="STRING" id="926566.Terro_1682"/>
<feature type="region of interest" description="Disordered" evidence="6">
    <location>
        <begin position="115"/>
        <end position="227"/>
    </location>
</feature>
<feature type="region of interest" description="Disordered" evidence="6">
    <location>
        <begin position="366"/>
        <end position="406"/>
    </location>
</feature>